<dbReference type="Pfam" id="PF10503">
    <property type="entry name" value="Esterase_PHB"/>
    <property type="match status" value="1"/>
</dbReference>
<keyword evidence="1" id="KW-0732">Signal</keyword>
<evidence type="ECO:0000313" key="3">
    <source>
        <dbReference type="EMBL" id="GGA76979.1"/>
    </source>
</evidence>
<reference evidence="4" key="1">
    <citation type="journal article" date="2019" name="Int. J. Syst. Evol. Microbiol.">
        <title>The Global Catalogue of Microorganisms (GCM) 10K type strain sequencing project: providing services to taxonomists for standard genome sequencing and annotation.</title>
        <authorList>
            <consortium name="The Broad Institute Genomics Platform"/>
            <consortium name="The Broad Institute Genome Sequencing Center for Infectious Disease"/>
            <person name="Wu L."/>
            <person name="Ma J."/>
        </authorList>
    </citation>
    <scope>NUCLEOTIDE SEQUENCE [LARGE SCALE GENOMIC DNA]</scope>
    <source>
        <strain evidence="4">CGMCC 1.15905</strain>
    </source>
</reference>
<dbReference type="Proteomes" id="UP000623419">
    <property type="component" value="Unassembled WGS sequence"/>
</dbReference>
<evidence type="ECO:0000313" key="4">
    <source>
        <dbReference type="Proteomes" id="UP000623419"/>
    </source>
</evidence>
<comment type="caution">
    <text evidence="3">The sequence shown here is derived from an EMBL/GenBank/DDBJ whole genome shotgun (WGS) entry which is preliminary data.</text>
</comment>
<organism evidence="3 4">
    <name type="scientific">Arenimonas soli</name>
    <dbReference type="NCBI Taxonomy" id="2269504"/>
    <lineage>
        <taxon>Bacteria</taxon>
        <taxon>Pseudomonadati</taxon>
        <taxon>Pseudomonadota</taxon>
        <taxon>Gammaproteobacteria</taxon>
        <taxon>Lysobacterales</taxon>
        <taxon>Lysobacteraceae</taxon>
        <taxon>Arenimonas</taxon>
    </lineage>
</organism>
<dbReference type="PANTHER" id="PTHR42972">
    <property type="entry name" value="TOL-PAL SYSTEM PROTEIN TOLB"/>
    <property type="match status" value="1"/>
</dbReference>
<dbReference type="InterPro" id="IPR010126">
    <property type="entry name" value="Esterase_phb"/>
</dbReference>
<proteinExistence type="predicted"/>
<dbReference type="PANTHER" id="PTHR42972:SF8">
    <property type="entry name" value="POLYHYDROXYBUTYRATE DEPOLYMERASE"/>
    <property type="match status" value="1"/>
</dbReference>
<sequence length="330" mass="34131">MPLALLAGCSAQPPPPLPAITVDPDRVAVAGLSSGAIMASQAHFAWSDRLRGAALVAGPPYGCAGGSLETALGPCIEASPYLPDASRLAGRVRERAAAGQLAPLAGLAGDVVYVLHGRDDAIVAPALADSVAGVYQALSDEAGGLRVEKDTDRAFPHLLPTLDSGVDCSLGGEPWLGRCDFDAAGAMMARLFGEPGKAAPAEAAGELHRFDQAPFAPAGLDPSMAEAGYLYLPPDCAAGAACGVLVAFHGCQQNADKVGESFVRDAGFNRWADVHRVAVLYPQVRSSYLPLNPKACWDWWGYTGEAYDTRDGAQLRWLAAALAALGAPMP</sequence>
<keyword evidence="4" id="KW-1185">Reference proteome</keyword>
<accession>A0ABQ1HI11</accession>
<evidence type="ECO:0000256" key="2">
    <source>
        <dbReference type="ARBA" id="ARBA00022801"/>
    </source>
</evidence>
<evidence type="ECO:0000256" key="1">
    <source>
        <dbReference type="ARBA" id="ARBA00022729"/>
    </source>
</evidence>
<dbReference type="InterPro" id="IPR029058">
    <property type="entry name" value="AB_hydrolase_fold"/>
</dbReference>
<gene>
    <name evidence="3" type="ORF">GCM10011521_14010</name>
</gene>
<name>A0ABQ1HI11_9GAMM</name>
<dbReference type="SUPFAM" id="SSF53474">
    <property type="entry name" value="alpha/beta-Hydrolases"/>
    <property type="match status" value="1"/>
</dbReference>
<dbReference type="Gene3D" id="3.40.50.1820">
    <property type="entry name" value="alpha/beta hydrolase"/>
    <property type="match status" value="2"/>
</dbReference>
<protein>
    <submittedName>
        <fullName evidence="3">Depolymerase</fullName>
    </submittedName>
</protein>
<dbReference type="RefSeq" id="WP_229668474.1">
    <property type="nucleotide sequence ID" value="NZ_BMKC01000001.1"/>
</dbReference>
<keyword evidence="2" id="KW-0378">Hydrolase</keyword>
<dbReference type="EMBL" id="BMKC01000001">
    <property type="protein sequence ID" value="GGA76979.1"/>
    <property type="molecule type" value="Genomic_DNA"/>
</dbReference>